<dbReference type="AlphaFoldDB" id="L8TMU4"/>
<evidence type="ECO:0000313" key="2">
    <source>
        <dbReference type="Proteomes" id="UP000011189"/>
    </source>
</evidence>
<sequence>MRQVGGLRVNAETRLGDAANTGDGTLAVRTELELEGQLLADLCVLFLPAGDEASALRMSATRALSLL</sequence>
<comment type="caution">
    <text evidence="1">The sequence shown here is derived from an EMBL/GenBank/DDBJ whole genome shotgun (WGS) entry which is preliminary data.</text>
</comment>
<reference evidence="2" key="1">
    <citation type="journal article" date="2013" name="Genome Announc.">
        <title>Draft Genome Sequence of the 2-Chloro-4-Nitrophenol-Degrading Bacterium Arthrobacter sp. Strain SJCon.</title>
        <authorList>
            <person name="Vikram S."/>
            <person name="Kumar S."/>
            <person name="Vaidya B."/>
            <person name="Pinnaka A.K."/>
            <person name="Raghava G.P."/>
        </authorList>
    </citation>
    <scope>NUCLEOTIDE SEQUENCE [LARGE SCALE GENOMIC DNA]</scope>
    <source>
        <strain evidence="2">SJCon</strain>
    </source>
</reference>
<dbReference type="Proteomes" id="UP000011189">
    <property type="component" value="Unassembled WGS sequence"/>
</dbReference>
<evidence type="ECO:0000313" key="1">
    <source>
        <dbReference type="EMBL" id="ELT43982.1"/>
    </source>
</evidence>
<organism evidence="1 2">
    <name type="scientific">Arthrobacter nitrophenolicus</name>
    <dbReference type="NCBI Taxonomy" id="683150"/>
    <lineage>
        <taxon>Bacteria</taxon>
        <taxon>Bacillati</taxon>
        <taxon>Actinomycetota</taxon>
        <taxon>Actinomycetes</taxon>
        <taxon>Micrococcales</taxon>
        <taxon>Micrococcaceae</taxon>
        <taxon>Arthrobacter</taxon>
    </lineage>
</organism>
<proteinExistence type="predicted"/>
<gene>
    <name evidence="1" type="ORF">G205_14588</name>
</gene>
<dbReference type="EMBL" id="AOFD01000033">
    <property type="protein sequence ID" value="ELT43982.1"/>
    <property type="molecule type" value="Genomic_DNA"/>
</dbReference>
<protein>
    <submittedName>
        <fullName evidence="1">Uncharacterized protein</fullName>
    </submittedName>
</protein>
<name>L8TMU4_9MICC</name>
<keyword evidence="2" id="KW-1185">Reference proteome</keyword>
<accession>L8TMU4</accession>